<comment type="subunit">
    <text evidence="6">Component of the Mediator complex.</text>
</comment>
<name>A0A1W0X2Z4_HYPEX</name>
<organism evidence="7 8">
    <name type="scientific">Hypsibius exemplaris</name>
    <name type="common">Freshwater tardigrade</name>
    <dbReference type="NCBI Taxonomy" id="2072580"/>
    <lineage>
        <taxon>Eukaryota</taxon>
        <taxon>Metazoa</taxon>
        <taxon>Ecdysozoa</taxon>
        <taxon>Tardigrada</taxon>
        <taxon>Eutardigrada</taxon>
        <taxon>Parachela</taxon>
        <taxon>Hypsibioidea</taxon>
        <taxon>Hypsibiidae</taxon>
        <taxon>Hypsibius</taxon>
    </lineage>
</organism>
<keyword evidence="6" id="KW-0010">Activator</keyword>
<dbReference type="PANTHER" id="PTHR13321">
    <property type="entry name" value="MEDIATOR OF RNA POLYMERASE II TRANSCRIPTION, SUBUNIT 18"/>
    <property type="match status" value="1"/>
</dbReference>
<accession>A0A1W0X2Z4</accession>
<dbReference type="GO" id="GO:0006357">
    <property type="term" value="P:regulation of transcription by RNA polymerase II"/>
    <property type="evidence" value="ECO:0007669"/>
    <property type="project" value="InterPro"/>
</dbReference>
<dbReference type="InterPro" id="IPR019095">
    <property type="entry name" value="Mediator_Med18"/>
</dbReference>
<evidence type="ECO:0000313" key="7">
    <source>
        <dbReference type="EMBL" id="OQV21833.1"/>
    </source>
</evidence>
<evidence type="ECO:0000256" key="5">
    <source>
        <dbReference type="ARBA" id="ARBA00023242"/>
    </source>
</evidence>
<proteinExistence type="inferred from homology"/>
<evidence type="ECO:0000313" key="8">
    <source>
        <dbReference type="Proteomes" id="UP000192578"/>
    </source>
</evidence>
<dbReference type="Proteomes" id="UP000192578">
    <property type="component" value="Unassembled WGS sequence"/>
</dbReference>
<dbReference type="GO" id="GO:0003712">
    <property type="term" value="F:transcription coregulator activity"/>
    <property type="evidence" value="ECO:0007669"/>
    <property type="project" value="InterPro"/>
</dbReference>
<dbReference type="GO" id="GO:0006369">
    <property type="term" value="P:termination of RNA polymerase II transcription"/>
    <property type="evidence" value="ECO:0007669"/>
    <property type="project" value="TreeGrafter"/>
</dbReference>
<reference evidence="8" key="1">
    <citation type="submission" date="2017-01" db="EMBL/GenBank/DDBJ databases">
        <title>Comparative genomics of anhydrobiosis in the tardigrade Hypsibius dujardini.</title>
        <authorList>
            <person name="Yoshida Y."/>
            <person name="Koutsovoulos G."/>
            <person name="Laetsch D."/>
            <person name="Stevens L."/>
            <person name="Kumar S."/>
            <person name="Horikawa D."/>
            <person name="Ishino K."/>
            <person name="Komine S."/>
            <person name="Tomita M."/>
            <person name="Blaxter M."/>
            <person name="Arakawa K."/>
        </authorList>
    </citation>
    <scope>NUCLEOTIDE SEQUENCE [LARGE SCALE GENOMIC DNA]</scope>
    <source>
        <strain evidence="8">Z151</strain>
    </source>
</reference>
<comment type="caution">
    <text evidence="7">The sequence shown here is derived from an EMBL/GenBank/DDBJ whole genome shotgun (WGS) entry which is preliminary data.</text>
</comment>
<keyword evidence="3 6" id="KW-0805">Transcription regulation</keyword>
<evidence type="ECO:0000256" key="1">
    <source>
        <dbReference type="ARBA" id="ARBA00004123"/>
    </source>
</evidence>
<evidence type="ECO:0000256" key="2">
    <source>
        <dbReference type="ARBA" id="ARBA00009814"/>
    </source>
</evidence>
<dbReference type="Pfam" id="PF09637">
    <property type="entry name" value="Med18"/>
    <property type="match status" value="2"/>
</dbReference>
<dbReference type="AlphaFoldDB" id="A0A1W0X2Z4"/>
<dbReference type="PANTHER" id="PTHR13321:SF2">
    <property type="entry name" value="MEDIATOR OF RNA POLYMERASE II TRANSCRIPTION SUBUNIT 18"/>
    <property type="match status" value="1"/>
</dbReference>
<keyword evidence="4 6" id="KW-0804">Transcription</keyword>
<dbReference type="GO" id="GO:0016592">
    <property type="term" value="C:mediator complex"/>
    <property type="evidence" value="ECO:0007669"/>
    <property type="project" value="InterPro"/>
</dbReference>
<keyword evidence="5 6" id="KW-0539">Nucleus</keyword>
<dbReference type="EMBL" id="MTYJ01000021">
    <property type="protein sequence ID" value="OQV21833.1"/>
    <property type="molecule type" value="Genomic_DNA"/>
</dbReference>
<evidence type="ECO:0000256" key="4">
    <source>
        <dbReference type="ARBA" id="ARBA00023163"/>
    </source>
</evidence>
<comment type="similarity">
    <text evidence="2 6">Belongs to the Mediator complex subunit 18 family.</text>
</comment>
<dbReference type="OrthoDB" id="10018982at2759"/>
<sequence>MDPLLKIATFNSIPNQEYALYGSVLESQVDTLLHRLKGLCGTLPGNGDPFEDHYISYSFKHVSPPIVVRTARSLIQNVVPWKFQYYGTEQSDSNRSVTQRQIIDACCSVKIPTFLQEGLGFQMDFEYIMKGYSFAKNRVKISVGRVYTAPRDASGSSVLAGEPVSGSYLVEVSTVAFGGNTDEPSDKDVIQFAEQLKSIVKLERFDPKRLPA</sequence>
<evidence type="ECO:0000256" key="3">
    <source>
        <dbReference type="ARBA" id="ARBA00023015"/>
    </source>
</evidence>
<comment type="function">
    <text evidence="6">Component of the Mediator complex, a coactivator involved in the regulated transcription of nearly all RNA polymerase II-dependent genes. Mediator functions as a bridge to convey information from gene-specific regulatory proteins to the basal RNA polymerase II transcription machinery. Mediator is recruited to promoters by direct interactions with regulatory proteins and serves as a scaffold for the assembly of a functional preinitiation complex with RNA polymerase II and the general transcription factors.</text>
</comment>
<dbReference type="GO" id="GO:0070847">
    <property type="term" value="C:core mediator complex"/>
    <property type="evidence" value="ECO:0007669"/>
    <property type="project" value="TreeGrafter"/>
</dbReference>
<evidence type="ECO:0000256" key="6">
    <source>
        <dbReference type="RuleBase" id="RU364150"/>
    </source>
</evidence>
<dbReference type="Gene3D" id="2.40.320.10">
    <property type="entry name" value="Hypothetical Protein Pfu-838710-001"/>
    <property type="match status" value="1"/>
</dbReference>
<comment type="subcellular location">
    <subcellularLocation>
        <location evidence="1 6">Nucleus</location>
    </subcellularLocation>
</comment>
<protein>
    <recommendedName>
        <fullName evidence="6">Mediator of RNA polymerase II transcription subunit 18</fullName>
    </recommendedName>
    <alternativeName>
        <fullName evidence="6">Mediator complex subunit 18</fullName>
    </alternativeName>
</protein>
<keyword evidence="8" id="KW-1185">Reference proteome</keyword>
<gene>
    <name evidence="6" type="primary">MED18</name>
    <name evidence="7" type="ORF">BV898_04402</name>
</gene>